<evidence type="ECO:0000256" key="7">
    <source>
        <dbReference type="ARBA" id="ARBA00024910"/>
    </source>
</evidence>
<reference evidence="10 11" key="1">
    <citation type="submission" date="2017-10" db="EMBL/GenBank/DDBJ databases">
        <title>Bacillus sp. nov., a halophilic bacterium isolated from a Yangshapao Lake.</title>
        <authorList>
            <person name="Wang H."/>
        </authorList>
    </citation>
    <scope>NUCLEOTIDE SEQUENCE [LARGE SCALE GENOMIC DNA]</scope>
    <source>
        <strain evidence="10 11">YSP-3</strain>
    </source>
</reference>
<gene>
    <name evidence="10" type="ORF">CR205_01325</name>
</gene>
<evidence type="ECO:0000313" key="10">
    <source>
        <dbReference type="EMBL" id="PYZ97276.1"/>
    </source>
</evidence>
<dbReference type="InterPro" id="IPR053712">
    <property type="entry name" value="Bac_CellDiv_Activator"/>
</dbReference>
<dbReference type="SUPFAM" id="SSF102829">
    <property type="entry name" value="Cell division protein ZapA-like"/>
    <property type="match status" value="1"/>
</dbReference>
<dbReference type="GO" id="GO:0005829">
    <property type="term" value="C:cytosol"/>
    <property type="evidence" value="ECO:0007669"/>
    <property type="project" value="TreeGrafter"/>
</dbReference>
<dbReference type="GO" id="GO:0000917">
    <property type="term" value="P:division septum assembly"/>
    <property type="evidence" value="ECO:0007669"/>
    <property type="project" value="UniProtKB-KW"/>
</dbReference>
<keyword evidence="11" id="KW-1185">Reference proteome</keyword>
<dbReference type="Proteomes" id="UP000248066">
    <property type="component" value="Unassembled WGS sequence"/>
</dbReference>
<evidence type="ECO:0000313" key="11">
    <source>
        <dbReference type="Proteomes" id="UP000248066"/>
    </source>
</evidence>
<dbReference type="PANTHER" id="PTHR34981:SF1">
    <property type="entry name" value="CELL DIVISION PROTEIN ZAPA"/>
    <property type="match status" value="1"/>
</dbReference>
<evidence type="ECO:0000256" key="3">
    <source>
        <dbReference type="ARBA" id="ARBA00022490"/>
    </source>
</evidence>
<dbReference type="Pfam" id="PF05164">
    <property type="entry name" value="ZapA"/>
    <property type="match status" value="1"/>
</dbReference>
<evidence type="ECO:0000256" key="8">
    <source>
        <dbReference type="ARBA" id="ARBA00026068"/>
    </source>
</evidence>
<dbReference type="PANTHER" id="PTHR34981">
    <property type="entry name" value="CELL DIVISION PROTEIN ZAPA"/>
    <property type="match status" value="1"/>
</dbReference>
<dbReference type="InterPro" id="IPR007838">
    <property type="entry name" value="Cell_div_ZapA-like"/>
</dbReference>
<dbReference type="OrthoDB" id="9808604at2"/>
<proteinExistence type="predicted"/>
<accession>A0A2W0H944</accession>
<dbReference type="AlphaFoldDB" id="A0A2W0H944"/>
<sequence length="89" mass="9529">MANGGLSVGDGTGKSRTIVTIYGQQYTIVGKESSDHVRKVAALVNHKMKEIKGSNPYLDTGKLAVLAALNIGDELVKLKENTKKEKDGE</sequence>
<protein>
    <recommendedName>
        <fullName evidence="2">Cell division protein ZapA</fullName>
    </recommendedName>
    <alternativeName>
        <fullName evidence="9">Z ring-associated protein ZapA</fullName>
    </alternativeName>
</protein>
<evidence type="ECO:0000256" key="5">
    <source>
        <dbReference type="ARBA" id="ARBA00023210"/>
    </source>
</evidence>
<dbReference type="GO" id="GO:0043093">
    <property type="term" value="P:FtsZ-dependent cytokinesis"/>
    <property type="evidence" value="ECO:0007669"/>
    <property type="project" value="TreeGrafter"/>
</dbReference>
<dbReference type="Gene3D" id="6.10.250.790">
    <property type="match status" value="1"/>
</dbReference>
<name>A0A2W0H944_9BACI</name>
<comment type="caution">
    <text evidence="10">The sequence shown here is derived from an EMBL/GenBank/DDBJ whole genome shotgun (WGS) entry which is preliminary data.</text>
</comment>
<dbReference type="GO" id="GO:0032153">
    <property type="term" value="C:cell division site"/>
    <property type="evidence" value="ECO:0007669"/>
    <property type="project" value="TreeGrafter"/>
</dbReference>
<keyword evidence="5" id="KW-0717">Septation</keyword>
<keyword evidence="4 10" id="KW-0132">Cell division</keyword>
<comment type="function">
    <text evidence="7">Activator of cell division through the inhibition of FtsZ GTPase activity, therefore promoting FtsZ assembly into bundles of protofilaments necessary for the formation of the division Z ring. It is recruited early at mid-cell but it is not essential for cell division.</text>
</comment>
<organism evidence="10 11">
    <name type="scientific">Alteribacter lacisalsi</name>
    <dbReference type="NCBI Taxonomy" id="2045244"/>
    <lineage>
        <taxon>Bacteria</taxon>
        <taxon>Bacillati</taxon>
        <taxon>Bacillota</taxon>
        <taxon>Bacilli</taxon>
        <taxon>Bacillales</taxon>
        <taxon>Bacillaceae</taxon>
        <taxon>Alteribacter</taxon>
    </lineage>
</organism>
<evidence type="ECO:0000256" key="1">
    <source>
        <dbReference type="ARBA" id="ARBA00004496"/>
    </source>
</evidence>
<evidence type="ECO:0000256" key="6">
    <source>
        <dbReference type="ARBA" id="ARBA00023306"/>
    </source>
</evidence>
<keyword evidence="3" id="KW-0963">Cytoplasm</keyword>
<evidence type="ECO:0000256" key="9">
    <source>
        <dbReference type="ARBA" id="ARBA00033158"/>
    </source>
</evidence>
<dbReference type="EMBL" id="PDOF01000001">
    <property type="protein sequence ID" value="PYZ97276.1"/>
    <property type="molecule type" value="Genomic_DNA"/>
</dbReference>
<comment type="subcellular location">
    <subcellularLocation>
        <location evidence="1">Cytoplasm</location>
    </subcellularLocation>
</comment>
<comment type="subunit">
    <text evidence="8">Homodimer. Interacts with FtsZ.</text>
</comment>
<dbReference type="GO" id="GO:0030428">
    <property type="term" value="C:cell septum"/>
    <property type="evidence" value="ECO:0007669"/>
    <property type="project" value="TreeGrafter"/>
</dbReference>
<evidence type="ECO:0000256" key="2">
    <source>
        <dbReference type="ARBA" id="ARBA00015195"/>
    </source>
</evidence>
<dbReference type="GO" id="GO:0000921">
    <property type="term" value="P:septin ring assembly"/>
    <property type="evidence" value="ECO:0007669"/>
    <property type="project" value="TreeGrafter"/>
</dbReference>
<dbReference type="RefSeq" id="WP_110516192.1">
    <property type="nucleotide sequence ID" value="NZ_PDOF01000001.1"/>
</dbReference>
<dbReference type="NCBIfam" id="NF010724">
    <property type="entry name" value="PRK14126.1"/>
    <property type="match status" value="1"/>
</dbReference>
<evidence type="ECO:0000256" key="4">
    <source>
        <dbReference type="ARBA" id="ARBA00022618"/>
    </source>
</evidence>
<dbReference type="InterPro" id="IPR036192">
    <property type="entry name" value="Cell_div_ZapA-like_sf"/>
</dbReference>
<keyword evidence="6" id="KW-0131">Cell cycle</keyword>